<evidence type="ECO:0000256" key="7">
    <source>
        <dbReference type="ARBA" id="ARBA00022989"/>
    </source>
</evidence>
<evidence type="ECO:0000259" key="11">
    <source>
        <dbReference type="SMART" id="SM00831"/>
    </source>
</evidence>
<dbReference type="InterPro" id="IPR008250">
    <property type="entry name" value="ATPase_P-typ_transduc_dom_A_sf"/>
</dbReference>
<keyword evidence="3 10" id="KW-0812">Transmembrane</keyword>
<dbReference type="PANTHER" id="PTHR43294">
    <property type="entry name" value="SODIUM/POTASSIUM-TRANSPORTING ATPASE SUBUNIT ALPHA"/>
    <property type="match status" value="1"/>
</dbReference>
<dbReference type="InterPro" id="IPR001757">
    <property type="entry name" value="P_typ_ATPase"/>
</dbReference>
<gene>
    <name evidence="12" type="ORF">ATB98_20535</name>
</gene>
<dbReference type="GO" id="GO:0030007">
    <property type="term" value="P:intracellular potassium ion homeostasis"/>
    <property type="evidence" value="ECO:0007669"/>
    <property type="project" value="TreeGrafter"/>
</dbReference>
<dbReference type="InterPro" id="IPR018303">
    <property type="entry name" value="ATPase_P-typ_P_site"/>
</dbReference>
<sequence>MLNEAASRERNDDSPTGLKQEEADARLTQIGPNSLPEPRTPSLLATFLRQFRSPLIYILLAATLVSFALGDVRDALFIGIVLVVNGIVGSVQEHSAGKAALALRKLEQPKANVIRDGRLQEIDARRLVPGDLVTLEAGGRVPADVRLTCANDLLCDESLLTGESAPVHKAGLSAAAGPREEAHTMAFAGTLVTRGRGRGVVAATGGATEIGKIAAEIGKASLTKPPLLIRLERFSQLIALVVAAAVALLILVGVARAMTLNELFMMSVGLAVSAIPEGLPIAISVALAISMRRMAKAHVIVRRMPAVEALGSCTMIATDKTGTLTLNELTVTDIRLPDGTEIVCDTGVDLDACTMRGDGTPPAEARERALALFKAASLPNEGSLVKEAHGWTAVGDTVDIALLAAAHKAGLPREAIENDYPLVARIPYEPDLKYAASFHRHGDSVRIFVKGAAETLIDMADRMDVAGRGEPIDRDILLHQKEEMAACGLRVLAFAEGETAIETDGGFGRHLLVDLVFLGLAGMQDPVRPEVPQAIRDCHSAGLDVAMVTGDDPKTAAAIGSAAGLIFTEDQVVTGEDVRRAEEDGQESLDRLTRNGRVYARVAPSQKLALVLSLARNGHFVAVTGDGVNDAPALKHAHIGVAMGRKGTEVAKESADIVITDDNFASIVSGIREGRVAYANIRKVIFMLMSTGAAELLLFLLAVPLGLPMPLLPVQLLWLNLVTNGIQDIALAGESPEGDELSRAPRRPSEPIFDRLMIRRIWQSTLVMGAGGFAMFYVLLEQGYGESEARNLLLLLFVLFENFQTLASRSERKSLFQLGFLANPLLLLSIAAAQGLHIAAMYIPILRETLQVSPISFSEWALLLVTASSALLVVEIDKWRVRSKPIDLRAL</sequence>
<evidence type="ECO:0000256" key="4">
    <source>
        <dbReference type="ARBA" id="ARBA00022741"/>
    </source>
</evidence>
<dbReference type="InterPro" id="IPR044492">
    <property type="entry name" value="P_typ_ATPase_HD_dom"/>
</dbReference>
<dbReference type="STRING" id="36856.ATB98_20535"/>
<proteinExistence type="inferred from homology"/>
<comment type="similarity">
    <text evidence="2">Belongs to the cation transport ATPase (P-type) (TC 3.A.3) family. Type IIA subfamily.</text>
</comment>
<dbReference type="InterPro" id="IPR023298">
    <property type="entry name" value="ATPase_P-typ_TM_dom_sf"/>
</dbReference>
<feature type="transmembrane region" description="Helical" evidence="10">
    <location>
        <begin position="51"/>
        <end position="69"/>
    </location>
</feature>
<dbReference type="Gene3D" id="3.40.1110.10">
    <property type="entry name" value="Calcium-transporting ATPase, cytoplasmic domain N"/>
    <property type="match status" value="1"/>
</dbReference>
<name>A0A178YKV8_SINSA</name>
<dbReference type="PRINTS" id="PR00121">
    <property type="entry name" value="NAKATPASE"/>
</dbReference>
<dbReference type="InterPro" id="IPR036412">
    <property type="entry name" value="HAD-like_sf"/>
</dbReference>
<evidence type="ECO:0000256" key="2">
    <source>
        <dbReference type="ARBA" id="ARBA00005675"/>
    </source>
</evidence>
<evidence type="ECO:0000256" key="3">
    <source>
        <dbReference type="ARBA" id="ARBA00022692"/>
    </source>
</evidence>
<organism evidence="12 13">
    <name type="scientific">Sinorhizobium saheli</name>
    <dbReference type="NCBI Taxonomy" id="36856"/>
    <lineage>
        <taxon>Bacteria</taxon>
        <taxon>Pseudomonadati</taxon>
        <taxon>Pseudomonadota</taxon>
        <taxon>Alphaproteobacteria</taxon>
        <taxon>Hyphomicrobiales</taxon>
        <taxon>Rhizobiaceae</taxon>
        <taxon>Sinorhizobium/Ensifer group</taxon>
        <taxon>Sinorhizobium</taxon>
    </lineage>
</organism>
<dbReference type="InterPro" id="IPR006068">
    <property type="entry name" value="ATPase_P-typ_cation-transptr_C"/>
</dbReference>
<keyword evidence="13" id="KW-1185">Reference proteome</keyword>
<keyword evidence="4" id="KW-0547">Nucleotide-binding</keyword>
<evidence type="ECO:0000256" key="9">
    <source>
        <dbReference type="SAM" id="MobiDB-lite"/>
    </source>
</evidence>
<protein>
    <submittedName>
        <fullName evidence="12">HAD family hydrolase</fullName>
    </submittedName>
</protein>
<dbReference type="GO" id="GO:0006883">
    <property type="term" value="P:intracellular sodium ion homeostasis"/>
    <property type="evidence" value="ECO:0007669"/>
    <property type="project" value="TreeGrafter"/>
</dbReference>
<dbReference type="Pfam" id="PF00689">
    <property type="entry name" value="Cation_ATPase_C"/>
    <property type="match status" value="1"/>
</dbReference>
<dbReference type="NCBIfam" id="TIGR01494">
    <property type="entry name" value="ATPase_P-type"/>
    <property type="match status" value="2"/>
</dbReference>
<keyword evidence="6" id="KW-1278">Translocase</keyword>
<feature type="domain" description="Cation-transporting P-type ATPase N-terminal" evidence="11">
    <location>
        <begin position="3"/>
        <end position="71"/>
    </location>
</feature>
<dbReference type="GO" id="GO:1990573">
    <property type="term" value="P:potassium ion import across plasma membrane"/>
    <property type="evidence" value="ECO:0007669"/>
    <property type="project" value="TreeGrafter"/>
</dbReference>
<dbReference type="RefSeq" id="WP_066870782.1">
    <property type="nucleotide sequence ID" value="NZ_LNQB01000062.1"/>
</dbReference>
<feature type="transmembrane region" description="Helical" evidence="10">
    <location>
        <begin position="684"/>
        <end position="707"/>
    </location>
</feature>
<dbReference type="GO" id="GO:1902600">
    <property type="term" value="P:proton transmembrane transport"/>
    <property type="evidence" value="ECO:0007669"/>
    <property type="project" value="TreeGrafter"/>
</dbReference>
<dbReference type="OrthoDB" id="391538at2"/>
<dbReference type="SUPFAM" id="SSF81665">
    <property type="entry name" value="Calcium ATPase, transmembrane domain M"/>
    <property type="match status" value="1"/>
</dbReference>
<keyword evidence="7 10" id="KW-1133">Transmembrane helix</keyword>
<dbReference type="SFLD" id="SFLDF00027">
    <property type="entry name" value="p-type_atpase"/>
    <property type="match status" value="1"/>
</dbReference>
<dbReference type="InterPro" id="IPR050510">
    <property type="entry name" value="Cation_transp_ATPase_P-type"/>
</dbReference>
<dbReference type="GO" id="GO:0005391">
    <property type="term" value="F:P-type sodium:potassium-exchanging transporter activity"/>
    <property type="evidence" value="ECO:0007669"/>
    <property type="project" value="TreeGrafter"/>
</dbReference>
<feature type="region of interest" description="Disordered" evidence="9">
    <location>
        <begin position="1"/>
        <end position="37"/>
    </location>
</feature>
<dbReference type="GO" id="GO:0016887">
    <property type="term" value="F:ATP hydrolysis activity"/>
    <property type="evidence" value="ECO:0007669"/>
    <property type="project" value="InterPro"/>
</dbReference>
<feature type="transmembrane region" description="Helical" evidence="10">
    <location>
        <begin position="237"/>
        <end position="258"/>
    </location>
</feature>
<dbReference type="GO" id="GO:0005886">
    <property type="term" value="C:plasma membrane"/>
    <property type="evidence" value="ECO:0007669"/>
    <property type="project" value="TreeGrafter"/>
</dbReference>
<feature type="transmembrane region" description="Helical" evidence="10">
    <location>
        <begin position="855"/>
        <end position="874"/>
    </location>
</feature>
<keyword evidence="5" id="KW-0067">ATP-binding</keyword>
<dbReference type="SUPFAM" id="SSF81660">
    <property type="entry name" value="Metal cation-transporting ATPase, ATP-binding domain N"/>
    <property type="match status" value="1"/>
</dbReference>
<evidence type="ECO:0000256" key="10">
    <source>
        <dbReference type="SAM" id="Phobius"/>
    </source>
</evidence>
<comment type="subcellular location">
    <subcellularLocation>
        <location evidence="1">Membrane</location>
        <topology evidence="1">Multi-pass membrane protein</topology>
    </subcellularLocation>
</comment>
<evidence type="ECO:0000256" key="5">
    <source>
        <dbReference type="ARBA" id="ARBA00022840"/>
    </source>
</evidence>
<dbReference type="Pfam" id="PF00122">
    <property type="entry name" value="E1-E2_ATPase"/>
    <property type="match status" value="1"/>
</dbReference>
<dbReference type="InterPro" id="IPR059000">
    <property type="entry name" value="ATPase_P-type_domA"/>
</dbReference>
<dbReference type="Gene3D" id="2.70.150.10">
    <property type="entry name" value="Calcium-transporting ATPase, cytoplasmic transduction domain A"/>
    <property type="match status" value="1"/>
</dbReference>
<dbReference type="SUPFAM" id="SSF56784">
    <property type="entry name" value="HAD-like"/>
    <property type="match status" value="1"/>
</dbReference>
<feature type="transmembrane region" description="Helical" evidence="10">
    <location>
        <begin position="761"/>
        <end position="780"/>
    </location>
</feature>
<keyword evidence="12" id="KW-0378">Hydrolase</keyword>
<dbReference type="InterPro" id="IPR004014">
    <property type="entry name" value="ATPase_P-typ_cation-transptr_N"/>
</dbReference>
<dbReference type="Pfam" id="PF08282">
    <property type="entry name" value="Hydrolase_3"/>
    <property type="match status" value="1"/>
</dbReference>
<feature type="transmembrane region" description="Helical" evidence="10">
    <location>
        <begin position="264"/>
        <end position="289"/>
    </location>
</feature>
<dbReference type="Pfam" id="PF00690">
    <property type="entry name" value="Cation_ATPase_N"/>
    <property type="match status" value="1"/>
</dbReference>
<dbReference type="InterPro" id="IPR023214">
    <property type="entry name" value="HAD_sf"/>
</dbReference>
<dbReference type="EMBL" id="LNQB01000062">
    <property type="protein sequence ID" value="OAP48218.1"/>
    <property type="molecule type" value="Genomic_DNA"/>
</dbReference>
<evidence type="ECO:0000256" key="8">
    <source>
        <dbReference type="ARBA" id="ARBA00023136"/>
    </source>
</evidence>
<reference evidence="12 13" key="1">
    <citation type="submission" date="2015-11" db="EMBL/GenBank/DDBJ databases">
        <title>Ensifer anhuiense sp. nov., an effective nitrogen fixation bacterium with Glycine soja.</title>
        <authorList>
            <person name="Yan H."/>
            <person name="Chen W."/>
        </authorList>
    </citation>
    <scope>NUCLEOTIDE SEQUENCE [LARGE SCALE GENOMIC DNA]</scope>
    <source>
        <strain evidence="12 13">LMG 7837</strain>
    </source>
</reference>
<feature type="transmembrane region" description="Helical" evidence="10">
    <location>
        <begin position="818"/>
        <end position="843"/>
    </location>
</feature>
<dbReference type="SMART" id="SM00831">
    <property type="entry name" value="Cation_ATPase_N"/>
    <property type="match status" value="1"/>
</dbReference>
<feature type="compositionally biased region" description="Basic and acidic residues" evidence="9">
    <location>
        <begin position="1"/>
        <end position="25"/>
    </location>
</feature>
<dbReference type="Proteomes" id="UP000078507">
    <property type="component" value="Unassembled WGS sequence"/>
</dbReference>
<dbReference type="Gene3D" id="1.20.1110.10">
    <property type="entry name" value="Calcium-transporting ATPase, transmembrane domain"/>
    <property type="match status" value="1"/>
</dbReference>
<dbReference type="PANTHER" id="PTHR43294:SF20">
    <property type="entry name" value="P-TYPE ATPASE"/>
    <property type="match status" value="1"/>
</dbReference>
<dbReference type="Pfam" id="PF13246">
    <property type="entry name" value="Cation_ATPase"/>
    <property type="match status" value="1"/>
</dbReference>
<evidence type="ECO:0000313" key="13">
    <source>
        <dbReference type="Proteomes" id="UP000078507"/>
    </source>
</evidence>
<dbReference type="SFLD" id="SFLDG00002">
    <property type="entry name" value="C1.7:_P-type_atpase_like"/>
    <property type="match status" value="1"/>
</dbReference>
<dbReference type="AlphaFoldDB" id="A0A178YKV8"/>
<accession>A0A178YKV8</accession>
<comment type="caution">
    <text evidence="12">The sequence shown here is derived from an EMBL/GenBank/DDBJ whole genome shotgun (WGS) entry which is preliminary data.</text>
</comment>
<dbReference type="GO" id="GO:0005524">
    <property type="term" value="F:ATP binding"/>
    <property type="evidence" value="ECO:0007669"/>
    <property type="project" value="UniProtKB-KW"/>
</dbReference>
<keyword evidence="8 10" id="KW-0472">Membrane</keyword>
<dbReference type="PRINTS" id="PR00119">
    <property type="entry name" value="CATATPASE"/>
</dbReference>
<dbReference type="GO" id="GO:0036376">
    <property type="term" value="P:sodium ion export across plasma membrane"/>
    <property type="evidence" value="ECO:0007669"/>
    <property type="project" value="TreeGrafter"/>
</dbReference>
<dbReference type="Gene3D" id="3.40.50.1000">
    <property type="entry name" value="HAD superfamily/HAD-like"/>
    <property type="match status" value="1"/>
</dbReference>
<evidence type="ECO:0000256" key="6">
    <source>
        <dbReference type="ARBA" id="ARBA00022967"/>
    </source>
</evidence>
<feature type="transmembrane region" description="Helical" evidence="10">
    <location>
        <begin position="75"/>
        <end position="91"/>
    </location>
</feature>
<evidence type="ECO:0000313" key="12">
    <source>
        <dbReference type="EMBL" id="OAP48218.1"/>
    </source>
</evidence>
<dbReference type="SFLD" id="SFLDS00003">
    <property type="entry name" value="Haloacid_Dehalogenase"/>
    <property type="match status" value="1"/>
</dbReference>
<dbReference type="InterPro" id="IPR023299">
    <property type="entry name" value="ATPase_P-typ_cyto_dom_N"/>
</dbReference>
<dbReference type="PROSITE" id="PS00154">
    <property type="entry name" value="ATPASE_E1_E2"/>
    <property type="match status" value="1"/>
</dbReference>
<evidence type="ECO:0000256" key="1">
    <source>
        <dbReference type="ARBA" id="ARBA00004141"/>
    </source>
</evidence>
<dbReference type="SUPFAM" id="SSF81653">
    <property type="entry name" value="Calcium ATPase, transduction domain A"/>
    <property type="match status" value="1"/>
</dbReference>